<dbReference type="EMBL" id="JACJTC010000035">
    <property type="protein sequence ID" value="MBD2615965.1"/>
    <property type="molecule type" value="Genomic_DNA"/>
</dbReference>
<proteinExistence type="predicted"/>
<evidence type="ECO:0000256" key="1">
    <source>
        <dbReference type="SAM" id="SignalP"/>
    </source>
</evidence>
<evidence type="ECO:0000313" key="3">
    <source>
        <dbReference type="Proteomes" id="UP000606396"/>
    </source>
</evidence>
<accession>A0ABR8HLV1</accession>
<name>A0ABR8HLV1_NOSPU</name>
<organism evidence="2 3">
    <name type="scientific">Nostoc punctiforme FACHB-252</name>
    <dbReference type="NCBI Taxonomy" id="1357509"/>
    <lineage>
        <taxon>Bacteria</taxon>
        <taxon>Bacillati</taxon>
        <taxon>Cyanobacteriota</taxon>
        <taxon>Cyanophyceae</taxon>
        <taxon>Nostocales</taxon>
        <taxon>Nostocaceae</taxon>
        <taxon>Nostoc</taxon>
    </lineage>
</organism>
<keyword evidence="3" id="KW-1185">Reference proteome</keyword>
<feature type="chain" id="PRO_5047328605" evidence="1">
    <location>
        <begin position="23"/>
        <end position="130"/>
    </location>
</feature>
<feature type="signal peptide" evidence="1">
    <location>
        <begin position="1"/>
        <end position="22"/>
    </location>
</feature>
<dbReference type="Proteomes" id="UP000606396">
    <property type="component" value="Unassembled WGS sequence"/>
</dbReference>
<sequence length="130" mass="14501">MFNQVISATLIISFLLPQLIQAAINQDTLKGGALGIAQCQHIRGRKTKVIWRVIINDPNIPINATHFRFQMSDGSARDIYNAVAPTVDYQTTEVFDELPNQVAISGEAYSIRLSGTHRYSLRKPLTVQCD</sequence>
<gene>
    <name evidence="2" type="ORF">H6G94_32765</name>
</gene>
<reference evidence="2 3" key="1">
    <citation type="journal article" date="2020" name="ISME J.">
        <title>Comparative genomics reveals insights into cyanobacterial evolution and habitat adaptation.</title>
        <authorList>
            <person name="Chen M.Y."/>
            <person name="Teng W.K."/>
            <person name="Zhao L."/>
            <person name="Hu C.X."/>
            <person name="Zhou Y.K."/>
            <person name="Han B.P."/>
            <person name="Song L.R."/>
            <person name="Shu W.S."/>
        </authorList>
    </citation>
    <scope>NUCLEOTIDE SEQUENCE [LARGE SCALE GENOMIC DNA]</scope>
    <source>
        <strain evidence="2 3">FACHB-252</strain>
    </source>
</reference>
<keyword evidence="1" id="KW-0732">Signal</keyword>
<protein>
    <submittedName>
        <fullName evidence="2">Uncharacterized protein</fullName>
    </submittedName>
</protein>
<comment type="caution">
    <text evidence="2">The sequence shown here is derived from an EMBL/GenBank/DDBJ whole genome shotgun (WGS) entry which is preliminary data.</text>
</comment>
<evidence type="ECO:0000313" key="2">
    <source>
        <dbReference type="EMBL" id="MBD2615965.1"/>
    </source>
</evidence>
<dbReference type="RefSeq" id="WP_190952458.1">
    <property type="nucleotide sequence ID" value="NZ_JACJTC010000035.1"/>
</dbReference>